<gene>
    <name evidence="1" type="ORF">Gohar_007548</name>
</gene>
<evidence type="ECO:0000313" key="2">
    <source>
        <dbReference type="Proteomes" id="UP000593560"/>
    </source>
</evidence>
<accession>A0A7J9GGX0</accession>
<dbReference type="Proteomes" id="UP000593560">
    <property type="component" value="Unassembled WGS sequence"/>
</dbReference>
<comment type="caution">
    <text evidence="1">The sequence shown here is derived from an EMBL/GenBank/DDBJ whole genome shotgun (WGS) entry which is preliminary data.</text>
</comment>
<dbReference type="EMBL" id="JABFAD010000004">
    <property type="protein sequence ID" value="MBA0796812.1"/>
    <property type="molecule type" value="Genomic_DNA"/>
</dbReference>
<name>A0A7J9GGX0_9ROSI</name>
<dbReference type="AlphaFoldDB" id="A0A7J9GGX0"/>
<organism evidence="1 2">
    <name type="scientific">Gossypium harknessii</name>
    <dbReference type="NCBI Taxonomy" id="34285"/>
    <lineage>
        <taxon>Eukaryota</taxon>
        <taxon>Viridiplantae</taxon>
        <taxon>Streptophyta</taxon>
        <taxon>Embryophyta</taxon>
        <taxon>Tracheophyta</taxon>
        <taxon>Spermatophyta</taxon>
        <taxon>Magnoliopsida</taxon>
        <taxon>eudicotyledons</taxon>
        <taxon>Gunneridae</taxon>
        <taxon>Pentapetalae</taxon>
        <taxon>rosids</taxon>
        <taxon>malvids</taxon>
        <taxon>Malvales</taxon>
        <taxon>Malvaceae</taxon>
        <taxon>Malvoideae</taxon>
        <taxon>Gossypium</taxon>
    </lineage>
</organism>
<reference evidence="1 2" key="1">
    <citation type="journal article" date="2019" name="Genome Biol. Evol.">
        <title>Insights into the evolution of the New World diploid cottons (Gossypium, subgenus Houzingenia) based on genome sequencing.</title>
        <authorList>
            <person name="Grover C.E."/>
            <person name="Arick M.A. 2nd"/>
            <person name="Thrash A."/>
            <person name="Conover J.L."/>
            <person name="Sanders W.S."/>
            <person name="Peterson D.G."/>
            <person name="Frelichowski J.E."/>
            <person name="Scheffler J.A."/>
            <person name="Scheffler B.E."/>
            <person name="Wendel J.F."/>
        </authorList>
    </citation>
    <scope>NUCLEOTIDE SEQUENCE [LARGE SCALE GENOMIC DNA]</scope>
    <source>
        <strain evidence="1">0</strain>
        <tissue evidence="1">Leaf</tissue>
    </source>
</reference>
<evidence type="ECO:0000313" key="1">
    <source>
        <dbReference type="EMBL" id="MBA0796812.1"/>
    </source>
</evidence>
<keyword evidence="2" id="KW-1185">Reference proteome</keyword>
<protein>
    <submittedName>
        <fullName evidence="1">Uncharacterized protein</fullName>
    </submittedName>
</protein>
<feature type="non-terminal residue" evidence="1">
    <location>
        <position position="63"/>
    </location>
</feature>
<sequence>MQHSFQIDITFFPPCYSRDKHELELDFNRFWEEFCSSNSEKEKEMALSLTVDAFCRLVKLHAN</sequence>
<dbReference type="OrthoDB" id="1709956at2759"/>
<proteinExistence type="predicted"/>